<dbReference type="EMBL" id="NIVC01000196">
    <property type="protein sequence ID" value="PAA88316.1"/>
    <property type="molecule type" value="Genomic_DNA"/>
</dbReference>
<gene>
    <name evidence="2" type="ORF">BOX15_Mlig011753g1</name>
    <name evidence="1" type="ORF">BOX15_Mlig011753g2</name>
</gene>
<keyword evidence="3" id="KW-1185">Reference proteome</keyword>
<name>A0A267ED05_9PLAT</name>
<protein>
    <submittedName>
        <fullName evidence="1">Uncharacterized protein</fullName>
    </submittedName>
</protein>
<reference evidence="1 3" key="1">
    <citation type="submission" date="2017-06" db="EMBL/GenBank/DDBJ databases">
        <title>A platform for efficient transgenesis in Macrostomum lignano, a flatworm model organism for stem cell research.</title>
        <authorList>
            <person name="Berezikov E."/>
        </authorList>
    </citation>
    <scope>NUCLEOTIDE SEQUENCE [LARGE SCALE GENOMIC DNA]</scope>
    <source>
        <strain evidence="1">DV1</strain>
        <tissue evidence="1">Whole organism</tissue>
    </source>
</reference>
<evidence type="ECO:0000313" key="2">
    <source>
        <dbReference type="EMBL" id="PAA88316.1"/>
    </source>
</evidence>
<dbReference type="Proteomes" id="UP000215902">
    <property type="component" value="Unassembled WGS sequence"/>
</dbReference>
<accession>A0A267ED05</accession>
<organism evidence="1 3">
    <name type="scientific">Macrostomum lignano</name>
    <dbReference type="NCBI Taxonomy" id="282301"/>
    <lineage>
        <taxon>Eukaryota</taxon>
        <taxon>Metazoa</taxon>
        <taxon>Spiralia</taxon>
        <taxon>Lophotrochozoa</taxon>
        <taxon>Platyhelminthes</taxon>
        <taxon>Rhabditophora</taxon>
        <taxon>Macrostomorpha</taxon>
        <taxon>Macrostomida</taxon>
        <taxon>Macrostomidae</taxon>
        <taxon>Macrostomum</taxon>
    </lineage>
</organism>
<dbReference type="AlphaFoldDB" id="A0A267ED05"/>
<dbReference type="EMBL" id="NIVC01002281">
    <property type="protein sequence ID" value="PAA59286.1"/>
    <property type="molecule type" value="Genomic_DNA"/>
</dbReference>
<sequence>MDANKTNSIAHDDERDLDCFEATVGDKAIKIDKRDDDIIINNECKRIMRNLCSTPVGRANFESEVEVTQPSFLTPEDRILFFKTKMFYLLQERHCFLQQSNRAKQCGEKLNSKRKKTISEAYPAFLSPFGESVVDQDLPPSNSPVRKRYRSVVGSELLKPDGGKRTALLTKIPSTNKMQASSQVHKTGMSRFLENIRKADLSAMRMLEEKILKTMEGAGYASLFKDDVKKIEVLLDIFADYNLLMQDGKDEESMLNNLANHVRTRIKYFDKLQQFYDNPINRDDHTAHVFSIPNMDVADVHEELVNLRPKRMHQLDEKKIKNLYALFKDDYSTAKTTLIADGTQPVVLNRKKMDRVKRYVDECLDWKGATLVPYVPEMNFFGLTILWKREQESVKSTDTDIDALKPNLEKDGD</sequence>
<evidence type="ECO:0000313" key="1">
    <source>
        <dbReference type="EMBL" id="PAA59286.1"/>
    </source>
</evidence>
<comment type="caution">
    <text evidence="1">The sequence shown here is derived from an EMBL/GenBank/DDBJ whole genome shotgun (WGS) entry which is preliminary data.</text>
</comment>
<proteinExistence type="predicted"/>
<evidence type="ECO:0000313" key="3">
    <source>
        <dbReference type="Proteomes" id="UP000215902"/>
    </source>
</evidence>